<proteinExistence type="predicted"/>
<dbReference type="KEGG" id="ure:UREG_07553"/>
<dbReference type="VEuPathDB" id="FungiDB:UREG_07553"/>
<evidence type="ECO:0000313" key="4">
    <source>
        <dbReference type="Proteomes" id="UP000002058"/>
    </source>
</evidence>
<accession>C4JZF2</accession>
<dbReference type="AlphaFoldDB" id="C4JZF2"/>
<dbReference type="InParanoid" id="C4JZF2"/>
<keyword evidence="2" id="KW-0732">Signal</keyword>
<organism evidence="3 4">
    <name type="scientific">Uncinocarpus reesii (strain UAMH 1704)</name>
    <dbReference type="NCBI Taxonomy" id="336963"/>
    <lineage>
        <taxon>Eukaryota</taxon>
        <taxon>Fungi</taxon>
        <taxon>Dikarya</taxon>
        <taxon>Ascomycota</taxon>
        <taxon>Pezizomycotina</taxon>
        <taxon>Eurotiomycetes</taxon>
        <taxon>Eurotiomycetidae</taxon>
        <taxon>Onygenales</taxon>
        <taxon>Onygenaceae</taxon>
        <taxon>Uncinocarpus</taxon>
    </lineage>
</organism>
<dbReference type="EMBL" id="CH476619">
    <property type="protein sequence ID" value="EEP82688.1"/>
    <property type="molecule type" value="Genomic_DNA"/>
</dbReference>
<sequence length="111" mass="11431">MKFFYALAALMASAVMATPIPCENDVQARSAQDSSNPLDPVLGPLKWGLVPPKKGDDQAPDMPAQLDGNEKRAIPDMKSGPGKDLVGQALSTVTGALKGSKVNTPAGGNGQ</sequence>
<gene>
    <name evidence="3" type="ORF">UREG_07553</name>
</gene>
<keyword evidence="4" id="KW-1185">Reference proteome</keyword>
<dbReference type="RefSeq" id="XP_002582780.1">
    <property type="nucleotide sequence ID" value="XM_002582734.1"/>
</dbReference>
<dbReference type="GeneID" id="8443923"/>
<evidence type="ECO:0000256" key="2">
    <source>
        <dbReference type="SAM" id="SignalP"/>
    </source>
</evidence>
<evidence type="ECO:0000256" key="1">
    <source>
        <dbReference type="SAM" id="MobiDB-lite"/>
    </source>
</evidence>
<reference evidence="4" key="1">
    <citation type="journal article" date="2009" name="Genome Res.">
        <title>Comparative genomic analyses of the human fungal pathogens Coccidioides and their relatives.</title>
        <authorList>
            <person name="Sharpton T.J."/>
            <person name="Stajich J.E."/>
            <person name="Rounsley S.D."/>
            <person name="Gardner M.J."/>
            <person name="Wortman J.R."/>
            <person name="Jordar V.S."/>
            <person name="Maiti R."/>
            <person name="Kodira C.D."/>
            <person name="Neafsey D.E."/>
            <person name="Zeng Q."/>
            <person name="Hung C.-Y."/>
            <person name="McMahan C."/>
            <person name="Muszewska A."/>
            <person name="Grynberg M."/>
            <person name="Mandel M.A."/>
            <person name="Kellner E.M."/>
            <person name="Barker B.M."/>
            <person name="Galgiani J.N."/>
            <person name="Orbach M.J."/>
            <person name="Kirkland T.N."/>
            <person name="Cole G.T."/>
            <person name="Henn M.R."/>
            <person name="Birren B.W."/>
            <person name="Taylor J.W."/>
        </authorList>
    </citation>
    <scope>NUCLEOTIDE SEQUENCE [LARGE SCALE GENOMIC DNA]</scope>
    <source>
        <strain evidence="4">UAMH 1704</strain>
    </source>
</reference>
<protein>
    <submittedName>
        <fullName evidence="3">Uncharacterized protein</fullName>
    </submittedName>
</protein>
<dbReference type="Proteomes" id="UP000002058">
    <property type="component" value="Unassembled WGS sequence"/>
</dbReference>
<evidence type="ECO:0000313" key="3">
    <source>
        <dbReference type="EMBL" id="EEP82688.1"/>
    </source>
</evidence>
<dbReference type="HOGENOM" id="CLU_2160289_0_0_1"/>
<feature type="signal peptide" evidence="2">
    <location>
        <begin position="1"/>
        <end position="17"/>
    </location>
</feature>
<feature type="chain" id="PRO_5002938134" evidence="2">
    <location>
        <begin position="18"/>
        <end position="111"/>
    </location>
</feature>
<feature type="region of interest" description="Disordered" evidence="1">
    <location>
        <begin position="26"/>
        <end position="85"/>
    </location>
</feature>
<feature type="compositionally biased region" description="Polar residues" evidence="1">
    <location>
        <begin position="27"/>
        <end position="37"/>
    </location>
</feature>
<name>C4JZF2_UNCRE</name>